<dbReference type="InterPro" id="IPR024662">
    <property type="entry name" value="Trs65"/>
</dbReference>
<accession>A0ABQ8FDN1</accession>
<feature type="signal peptide" evidence="1">
    <location>
        <begin position="1"/>
        <end position="17"/>
    </location>
</feature>
<dbReference type="PANTHER" id="PTHR28159">
    <property type="entry name" value="TRAFFICKING PROTEIN PARTICLE COMPLEX II-SPECIFIC SUBUNIT 65"/>
    <property type="match status" value="1"/>
</dbReference>
<gene>
    <name evidence="2" type="ORF">BASA50_006165</name>
</gene>
<feature type="chain" id="PRO_5046851485" evidence="1">
    <location>
        <begin position="18"/>
        <end position="257"/>
    </location>
</feature>
<dbReference type="EMBL" id="JAFCIX010000321">
    <property type="protein sequence ID" value="KAH6595021.1"/>
    <property type="molecule type" value="Genomic_DNA"/>
</dbReference>
<keyword evidence="3" id="KW-1185">Reference proteome</keyword>
<organism evidence="2 3">
    <name type="scientific">Batrachochytrium salamandrivorans</name>
    <dbReference type="NCBI Taxonomy" id="1357716"/>
    <lineage>
        <taxon>Eukaryota</taxon>
        <taxon>Fungi</taxon>
        <taxon>Fungi incertae sedis</taxon>
        <taxon>Chytridiomycota</taxon>
        <taxon>Chytridiomycota incertae sedis</taxon>
        <taxon>Chytridiomycetes</taxon>
        <taxon>Rhizophydiales</taxon>
        <taxon>Rhizophydiales incertae sedis</taxon>
        <taxon>Batrachochytrium</taxon>
    </lineage>
</organism>
<keyword evidence="1" id="KW-0732">Signal</keyword>
<comment type="caution">
    <text evidence="2">The sequence shown here is derived from an EMBL/GenBank/DDBJ whole genome shotgun (WGS) entry which is preliminary data.</text>
</comment>
<protein>
    <submittedName>
        <fullName evidence="2">Uncharacterized protein</fullName>
    </submittedName>
</protein>
<evidence type="ECO:0000313" key="2">
    <source>
        <dbReference type="EMBL" id="KAH6595021.1"/>
    </source>
</evidence>
<reference evidence="2 3" key="1">
    <citation type="submission" date="2021-02" db="EMBL/GenBank/DDBJ databases">
        <title>Variation within the Batrachochytrium salamandrivorans European outbreak.</title>
        <authorList>
            <person name="Kelly M."/>
            <person name="Pasmans F."/>
            <person name="Shea T.P."/>
            <person name="Munoz J.F."/>
            <person name="Carranza S."/>
            <person name="Cuomo C.A."/>
            <person name="Martel A."/>
        </authorList>
    </citation>
    <scope>NUCLEOTIDE SEQUENCE [LARGE SCALE GENOMIC DNA]</scope>
    <source>
        <strain evidence="2 3">AMFP18/2</strain>
    </source>
</reference>
<evidence type="ECO:0000256" key="1">
    <source>
        <dbReference type="SAM" id="SignalP"/>
    </source>
</evidence>
<dbReference type="PANTHER" id="PTHR28159:SF1">
    <property type="entry name" value="TRAFFICKING PROTEIN PARTICLE COMPLEX II-SPECIFIC SUBUNIT 65"/>
    <property type="match status" value="1"/>
</dbReference>
<dbReference type="Proteomes" id="UP001648503">
    <property type="component" value="Unassembled WGS sequence"/>
</dbReference>
<proteinExistence type="predicted"/>
<name>A0ABQ8FDN1_9FUNG</name>
<evidence type="ECO:0000313" key="3">
    <source>
        <dbReference type="Proteomes" id="UP001648503"/>
    </source>
</evidence>
<sequence length="257" mass="27936">MEKVVWHLLLKLQLTTAVTSALARRSQVRVWWAEKELGATPSLSSSPYNTCDPKHSKPSLAAFKPVTLRFQNSSHHRRSTSLFESGPVGSAILCIHSTPTAAGIWPTPKTKLCLANPNPSNGRVIAVLHDEETSLKGSICDPNDFDGVNLFENLDSDPLFGKVPKCVVSNYPMRPTQALATAFKKTVSISLKISPAFSISINTTTSGSNNNMLLAVSIKKPHEFLGDFSVDIKDVQTQMVNALITPTPHSTEVDTLT</sequence>